<dbReference type="GO" id="GO:0020037">
    <property type="term" value="F:heme binding"/>
    <property type="evidence" value="ECO:0007669"/>
    <property type="project" value="InterPro"/>
</dbReference>
<evidence type="ECO:0000256" key="6">
    <source>
        <dbReference type="ARBA" id="ARBA00023004"/>
    </source>
</evidence>
<name>A0A439D564_9PEZI</name>
<comment type="cofactor">
    <cofactor evidence="1 8">
        <name>heme</name>
        <dbReference type="ChEBI" id="CHEBI:30413"/>
    </cofactor>
</comment>
<dbReference type="STRING" id="363999.A0A439D564"/>
<dbReference type="GO" id="GO:0004497">
    <property type="term" value="F:monooxygenase activity"/>
    <property type="evidence" value="ECO:0007669"/>
    <property type="project" value="UniProtKB-KW"/>
</dbReference>
<evidence type="ECO:0000256" key="5">
    <source>
        <dbReference type="ARBA" id="ARBA00023002"/>
    </source>
</evidence>
<reference evidence="9 10" key="1">
    <citation type="submission" date="2018-12" db="EMBL/GenBank/DDBJ databases">
        <title>Draft genome sequence of Xylaria grammica IHI A82.</title>
        <authorList>
            <person name="Buettner E."/>
            <person name="Kellner H."/>
        </authorList>
    </citation>
    <scope>NUCLEOTIDE SEQUENCE [LARGE SCALE GENOMIC DNA]</scope>
    <source>
        <strain evidence="9 10">IHI A82</strain>
    </source>
</reference>
<dbReference type="EMBL" id="RYZI01000149">
    <property type="protein sequence ID" value="RWA09559.1"/>
    <property type="molecule type" value="Genomic_DNA"/>
</dbReference>
<dbReference type="PANTHER" id="PTHR24305:SF77">
    <property type="entry name" value="CYTOCHROME P450 MONOOXYGENASE"/>
    <property type="match status" value="1"/>
</dbReference>
<keyword evidence="5" id="KW-0560">Oxidoreductase</keyword>
<dbReference type="PRINTS" id="PR00385">
    <property type="entry name" value="P450"/>
</dbReference>
<sequence>MSLIATISAMGGFSWTREVLGLAGASVFWYIISSIVACGRSNVIISRAQTKYGKLLRVAPDGIAVSDADTLIRINSARSPYEKALWYKSARMDYRGDSVISEINTAKHDKRKAKLAPAFAGKNVAQLEANVDSWIAALGRAIRAKIDQGEETMNIGLLVQYFQVDLISGLLTGEAWGDLKDEKDHFGYLDLNEYQVPLIQCLGFLPVARILFTSPWFMKLFGPKTTDTGGLGLMLRLLQDEVESRFNENTGKPRESWNILDEWMKHGASANECQLDLSLLLPAGTETSIMMIRGTLLLLMSSPVAYWKLKQEIKSGIAAGRISNPVTNEEAKSLEYTQAVVREGMRIMVPINFGFPKQVPDSGDTICGTFVPGGTSVYINYHSMMRSEDVFGSDANTFRPERFLGTGPEISHMSKVVDLAFGGGRFMCLGKAVANIEINKIFVEVRIYSHRDGDSHPSNG</sequence>
<comment type="similarity">
    <text evidence="2">Belongs to the cytochrome P450 family.</text>
</comment>
<dbReference type="InterPro" id="IPR002401">
    <property type="entry name" value="Cyt_P450_E_grp-I"/>
</dbReference>
<gene>
    <name evidence="9" type="ORF">EKO27_g5544</name>
</gene>
<evidence type="ECO:0000313" key="10">
    <source>
        <dbReference type="Proteomes" id="UP000286045"/>
    </source>
</evidence>
<dbReference type="InterPro" id="IPR001128">
    <property type="entry name" value="Cyt_P450"/>
</dbReference>
<dbReference type="AlphaFoldDB" id="A0A439D564"/>
<protein>
    <recommendedName>
        <fullName evidence="11">Cytochrome P450</fullName>
    </recommendedName>
</protein>
<comment type="caution">
    <text evidence="9">The sequence shown here is derived from an EMBL/GenBank/DDBJ whole genome shotgun (WGS) entry which is preliminary data.</text>
</comment>
<dbReference type="InterPro" id="IPR036396">
    <property type="entry name" value="Cyt_P450_sf"/>
</dbReference>
<evidence type="ECO:0000256" key="8">
    <source>
        <dbReference type="PIRSR" id="PIRSR602401-1"/>
    </source>
</evidence>
<accession>A0A439D564</accession>
<dbReference type="PANTHER" id="PTHR24305">
    <property type="entry name" value="CYTOCHROME P450"/>
    <property type="match status" value="1"/>
</dbReference>
<keyword evidence="7" id="KW-0503">Monooxygenase</keyword>
<keyword evidence="4 8" id="KW-0479">Metal-binding</keyword>
<dbReference type="Gene3D" id="1.10.630.10">
    <property type="entry name" value="Cytochrome P450"/>
    <property type="match status" value="1"/>
</dbReference>
<evidence type="ECO:0000256" key="7">
    <source>
        <dbReference type="ARBA" id="ARBA00023033"/>
    </source>
</evidence>
<dbReference type="InterPro" id="IPR050121">
    <property type="entry name" value="Cytochrome_P450_monoxygenase"/>
</dbReference>
<dbReference type="GO" id="GO:0005506">
    <property type="term" value="F:iron ion binding"/>
    <property type="evidence" value="ECO:0007669"/>
    <property type="project" value="InterPro"/>
</dbReference>
<keyword evidence="3 8" id="KW-0349">Heme</keyword>
<evidence type="ECO:0000256" key="4">
    <source>
        <dbReference type="ARBA" id="ARBA00022723"/>
    </source>
</evidence>
<proteinExistence type="inferred from homology"/>
<dbReference type="Pfam" id="PF00067">
    <property type="entry name" value="p450"/>
    <property type="match status" value="1"/>
</dbReference>
<evidence type="ECO:0000256" key="1">
    <source>
        <dbReference type="ARBA" id="ARBA00001971"/>
    </source>
</evidence>
<dbReference type="SUPFAM" id="SSF48264">
    <property type="entry name" value="Cytochrome P450"/>
    <property type="match status" value="1"/>
</dbReference>
<keyword evidence="10" id="KW-1185">Reference proteome</keyword>
<evidence type="ECO:0000256" key="2">
    <source>
        <dbReference type="ARBA" id="ARBA00010617"/>
    </source>
</evidence>
<keyword evidence="6 8" id="KW-0408">Iron</keyword>
<dbReference type="GO" id="GO:0016705">
    <property type="term" value="F:oxidoreductase activity, acting on paired donors, with incorporation or reduction of molecular oxygen"/>
    <property type="evidence" value="ECO:0007669"/>
    <property type="project" value="InterPro"/>
</dbReference>
<evidence type="ECO:0000256" key="3">
    <source>
        <dbReference type="ARBA" id="ARBA00022617"/>
    </source>
</evidence>
<dbReference type="PRINTS" id="PR00463">
    <property type="entry name" value="EP450I"/>
</dbReference>
<dbReference type="Proteomes" id="UP000286045">
    <property type="component" value="Unassembled WGS sequence"/>
</dbReference>
<evidence type="ECO:0008006" key="11">
    <source>
        <dbReference type="Google" id="ProtNLM"/>
    </source>
</evidence>
<evidence type="ECO:0000313" key="9">
    <source>
        <dbReference type="EMBL" id="RWA09559.1"/>
    </source>
</evidence>
<feature type="binding site" description="axial binding residue" evidence="8">
    <location>
        <position position="428"/>
    </location>
    <ligand>
        <name>heme</name>
        <dbReference type="ChEBI" id="CHEBI:30413"/>
    </ligand>
    <ligandPart>
        <name>Fe</name>
        <dbReference type="ChEBI" id="CHEBI:18248"/>
    </ligandPart>
</feature>
<organism evidence="9 10">
    <name type="scientific">Xylaria grammica</name>
    <dbReference type="NCBI Taxonomy" id="363999"/>
    <lineage>
        <taxon>Eukaryota</taxon>
        <taxon>Fungi</taxon>
        <taxon>Dikarya</taxon>
        <taxon>Ascomycota</taxon>
        <taxon>Pezizomycotina</taxon>
        <taxon>Sordariomycetes</taxon>
        <taxon>Xylariomycetidae</taxon>
        <taxon>Xylariales</taxon>
        <taxon>Xylariaceae</taxon>
        <taxon>Xylaria</taxon>
    </lineage>
</organism>